<proteinExistence type="inferred from homology"/>
<accession>A0A3S9XDZ7</accession>
<evidence type="ECO:0000256" key="1">
    <source>
        <dbReference type="ARBA" id="ARBA00008645"/>
    </source>
</evidence>
<dbReference type="EMBL" id="CP029822">
    <property type="protein sequence ID" value="AZS50611.1"/>
    <property type="molecule type" value="Genomic_DNA"/>
</dbReference>
<reference evidence="5" key="1">
    <citation type="submission" date="2018-06" db="EMBL/GenBank/DDBJ databases">
        <title>Complete genome of Pseudomonas insecticola strain QZS01.</title>
        <authorList>
            <person name="Wang J."/>
            <person name="Su Q."/>
        </authorList>
    </citation>
    <scope>NUCLEOTIDE SEQUENCE [LARGE SCALE GENOMIC DNA]</scope>
    <source>
        <strain evidence="5">QZS01</strain>
    </source>
</reference>
<dbReference type="GO" id="GO:0016020">
    <property type="term" value="C:membrane"/>
    <property type="evidence" value="ECO:0007669"/>
    <property type="project" value="TreeGrafter"/>
</dbReference>
<dbReference type="RefSeq" id="WP_127163097.1">
    <property type="nucleotide sequence ID" value="NZ_CP029822.1"/>
</dbReference>
<keyword evidence="2 4" id="KW-0378">Hydrolase</keyword>
<name>A0A3S9XDZ7_9GAMM</name>
<protein>
    <submittedName>
        <fullName evidence="4">Alpha/beta hydrolase</fullName>
    </submittedName>
</protein>
<organism evidence="4 5">
    <name type="scientific">Entomomonas moraniae</name>
    <dbReference type="NCBI Taxonomy" id="2213226"/>
    <lineage>
        <taxon>Bacteria</taxon>
        <taxon>Pseudomonadati</taxon>
        <taxon>Pseudomonadota</taxon>
        <taxon>Gammaproteobacteria</taxon>
        <taxon>Pseudomonadales</taxon>
        <taxon>Pseudomonadaceae</taxon>
        <taxon>Entomomonas</taxon>
    </lineage>
</organism>
<feature type="domain" description="AB hydrolase-1" evidence="3">
    <location>
        <begin position="35"/>
        <end position="157"/>
    </location>
</feature>
<evidence type="ECO:0000259" key="3">
    <source>
        <dbReference type="Pfam" id="PF00561"/>
    </source>
</evidence>
<keyword evidence="5" id="KW-1185">Reference proteome</keyword>
<dbReference type="PANTHER" id="PTHR43798:SF14">
    <property type="entry name" value="SERINE HYDROLASE-LIKE PROTEIN DDB_G0286239"/>
    <property type="match status" value="1"/>
</dbReference>
<dbReference type="PRINTS" id="PR00111">
    <property type="entry name" value="ABHYDROLASE"/>
</dbReference>
<evidence type="ECO:0000313" key="4">
    <source>
        <dbReference type="EMBL" id="AZS50611.1"/>
    </source>
</evidence>
<evidence type="ECO:0000256" key="2">
    <source>
        <dbReference type="ARBA" id="ARBA00022801"/>
    </source>
</evidence>
<dbReference type="InterPro" id="IPR050266">
    <property type="entry name" value="AB_hydrolase_sf"/>
</dbReference>
<dbReference type="AlphaFoldDB" id="A0A3S9XDZ7"/>
<evidence type="ECO:0000313" key="5">
    <source>
        <dbReference type="Proteomes" id="UP000273143"/>
    </source>
</evidence>
<dbReference type="Proteomes" id="UP000273143">
    <property type="component" value="Chromosome"/>
</dbReference>
<dbReference type="GO" id="GO:0016787">
    <property type="term" value="F:hydrolase activity"/>
    <property type="evidence" value="ECO:0007669"/>
    <property type="project" value="UniProtKB-KW"/>
</dbReference>
<dbReference type="InterPro" id="IPR000073">
    <property type="entry name" value="AB_hydrolase_1"/>
</dbReference>
<dbReference type="InterPro" id="IPR029058">
    <property type="entry name" value="AB_hydrolase_fold"/>
</dbReference>
<sequence>MFKEVCIKNLQPKEITIQLPHIQLAALEYGDAQGKPVLALHGWLDNAMSFARLAPKLEGMHVIALDLMGHGLSGHKPAGTGYQLWEAAFSAVAVAQALGWQQYSLLGHSLGAILSVMVASICPQQVERLMLIDGLIAIPKQPEEFPAQLQQAMLGLARSLHKTPQKVVYSSLDEMIKRRQNGFIPLSYEAARLLMERGAEKVDGGYCWRSDSQLMIPSPCPLTEDAAWSYAEQRLCPINLVVARQGLLAMNPLFMKRLATLPNCQVNNIEGTHHLHLESEEAAKEIAESFNQFMA</sequence>
<dbReference type="PANTHER" id="PTHR43798">
    <property type="entry name" value="MONOACYLGLYCEROL LIPASE"/>
    <property type="match status" value="1"/>
</dbReference>
<dbReference type="KEGG" id="emo:DM558_07385"/>
<comment type="similarity">
    <text evidence="1">Belongs to the AB hydrolase superfamily.</text>
</comment>
<gene>
    <name evidence="4" type="ORF">DM558_07385</name>
</gene>
<dbReference type="Gene3D" id="3.40.50.1820">
    <property type="entry name" value="alpha/beta hydrolase"/>
    <property type="match status" value="1"/>
</dbReference>
<dbReference type="Pfam" id="PF00561">
    <property type="entry name" value="Abhydrolase_1"/>
    <property type="match status" value="1"/>
</dbReference>
<dbReference type="SUPFAM" id="SSF53474">
    <property type="entry name" value="alpha/beta-Hydrolases"/>
    <property type="match status" value="1"/>
</dbReference>